<comment type="catalytic activity">
    <reaction evidence="1">
        <text>(4aS,6R)-4a-hydroxy-L-erythro-5,6,7,8-tetrahydrobiopterin = (6R)-L-erythro-6,7-dihydrobiopterin + H2O</text>
        <dbReference type="Rhea" id="RHEA:11920"/>
        <dbReference type="ChEBI" id="CHEBI:15377"/>
        <dbReference type="ChEBI" id="CHEBI:15642"/>
        <dbReference type="ChEBI" id="CHEBI:43120"/>
        <dbReference type="EC" id="4.2.1.96"/>
    </reaction>
</comment>
<comment type="similarity">
    <text evidence="2">Belongs to the pterin-4-alpha-carbinolamine dehydratase family.</text>
</comment>
<dbReference type="EMBL" id="CAFBMC010000182">
    <property type="protein sequence ID" value="CAB4915254.1"/>
    <property type="molecule type" value="Genomic_DNA"/>
</dbReference>
<reference evidence="6" key="1">
    <citation type="submission" date="2020-05" db="EMBL/GenBank/DDBJ databases">
        <authorList>
            <person name="Chiriac C."/>
            <person name="Salcher M."/>
            <person name="Ghai R."/>
            <person name="Kavagutti S V."/>
        </authorList>
    </citation>
    <scope>NUCLEOTIDE SEQUENCE</scope>
</reference>
<organism evidence="6">
    <name type="scientific">freshwater metagenome</name>
    <dbReference type="NCBI Taxonomy" id="449393"/>
    <lineage>
        <taxon>unclassified sequences</taxon>
        <taxon>metagenomes</taxon>
        <taxon>ecological metagenomes</taxon>
    </lineage>
</organism>
<dbReference type="AlphaFoldDB" id="A0A6J7SHC4"/>
<gene>
    <name evidence="5" type="ORF">UFOPK3495_01829</name>
    <name evidence="6" type="ORF">UFOPK4237_01151</name>
</gene>
<dbReference type="EC" id="4.2.1.96" evidence="3"/>
<evidence type="ECO:0000256" key="2">
    <source>
        <dbReference type="ARBA" id="ARBA00006472"/>
    </source>
</evidence>
<dbReference type="CDD" id="cd00488">
    <property type="entry name" value="PCD_DCoH"/>
    <property type="match status" value="1"/>
</dbReference>
<evidence type="ECO:0000256" key="1">
    <source>
        <dbReference type="ARBA" id="ARBA00001554"/>
    </source>
</evidence>
<keyword evidence="4" id="KW-0456">Lyase</keyword>
<dbReference type="Pfam" id="PF01329">
    <property type="entry name" value="Pterin_4a"/>
    <property type="match status" value="1"/>
</dbReference>
<dbReference type="Gene3D" id="3.30.1360.20">
    <property type="entry name" value="Transcriptional coactivator/pterin dehydratase"/>
    <property type="match status" value="1"/>
</dbReference>
<sequence>MISWVVSIATESERVDHHPDLDIRWTTLHVILSSHDLGGLTQRDIDLAITIDLICR</sequence>
<evidence type="ECO:0000313" key="5">
    <source>
        <dbReference type="EMBL" id="CAB4915254.1"/>
    </source>
</evidence>
<dbReference type="InterPro" id="IPR001533">
    <property type="entry name" value="Pterin_deHydtase"/>
</dbReference>
<name>A0A6J7SHC4_9ZZZZ</name>
<accession>A0A6J7SHC4</accession>
<dbReference type="SUPFAM" id="SSF55248">
    <property type="entry name" value="PCD-like"/>
    <property type="match status" value="1"/>
</dbReference>
<dbReference type="InterPro" id="IPR036428">
    <property type="entry name" value="PCD_sf"/>
</dbReference>
<dbReference type="EMBL" id="CAFBPZ010000082">
    <property type="protein sequence ID" value="CAB5040491.1"/>
    <property type="molecule type" value="Genomic_DNA"/>
</dbReference>
<protein>
    <recommendedName>
        <fullName evidence="3">4a-hydroxytetrahydrobiopterin dehydratase</fullName>
        <ecNumber evidence="3">4.2.1.96</ecNumber>
    </recommendedName>
</protein>
<dbReference type="GO" id="GO:0006729">
    <property type="term" value="P:tetrahydrobiopterin biosynthetic process"/>
    <property type="evidence" value="ECO:0007669"/>
    <property type="project" value="InterPro"/>
</dbReference>
<evidence type="ECO:0000256" key="3">
    <source>
        <dbReference type="ARBA" id="ARBA00013252"/>
    </source>
</evidence>
<dbReference type="GO" id="GO:0008124">
    <property type="term" value="F:4-alpha-hydroxytetrahydrobiopterin dehydratase activity"/>
    <property type="evidence" value="ECO:0007669"/>
    <property type="project" value="UniProtKB-EC"/>
</dbReference>
<evidence type="ECO:0000313" key="6">
    <source>
        <dbReference type="EMBL" id="CAB5040491.1"/>
    </source>
</evidence>
<evidence type="ECO:0000256" key="4">
    <source>
        <dbReference type="ARBA" id="ARBA00023239"/>
    </source>
</evidence>
<proteinExistence type="inferred from homology"/>